<name>A0ACB9NGV2_BAUVA</name>
<dbReference type="EMBL" id="CM039431">
    <property type="protein sequence ID" value="KAI4335594.1"/>
    <property type="molecule type" value="Genomic_DNA"/>
</dbReference>
<sequence length="161" mass="18038">MIIVTRYIDSVHGVVDGSRRVHTWISDKKNSTEKYTAAVSNSGGRPVTWASLFVAFRYLLSRMPELSISVWSGGNSQSRLRPSNPKLLPTAMEESMKTLRVAALEAIHAKTQESFSLSAMERRVFMGDFLLQKVFVKLERLEDVEGEQVSKAYVALGKTKV</sequence>
<evidence type="ECO:0000313" key="2">
    <source>
        <dbReference type="Proteomes" id="UP000828941"/>
    </source>
</evidence>
<gene>
    <name evidence="1" type="ORF">L6164_014228</name>
</gene>
<organism evidence="1 2">
    <name type="scientific">Bauhinia variegata</name>
    <name type="common">Purple orchid tree</name>
    <name type="synonym">Phanera variegata</name>
    <dbReference type="NCBI Taxonomy" id="167791"/>
    <lineage>
        <taxon>Eukaryota</taxon>
        <taxon>Viridiplantae</taxon>
        <taxon>Streptophyta</taxon>
        <taxon>Embryophyta</taxon>
        <taxon>Tracheophyta</taxon>
        <taxon>Spermatophyta</taxon>
        <taxon>Magnoliopsida</taxon>
        <taxon>eudicotyledons</taxon>
        <taxon>Gunneridae</taxon>
        <taxon>Pentapetalae</taxon>
        <taxon>rosids</taxon>
        <taxon>fabids</taxon>
        <taxon>Fabales</taxon>
        <taxon>Fabaceae</taxon>
        <taxon>Cercidoideae</taxon>
        <taxon>Cercideae</taxon>
        <taxon>Bauhiniinae</taxon>
        <taxon>Bauhinia</taxon>
    </lineage>
</organism>
<keyword evidence="2" id="KW-1185">Reference proteome</keyword>
<accession>A0ACB9NGV2</accession>
<reference evidence="1 2" key="1">
    <citation type="journal article" date="2022" name="DNA Res.">
        <title>Chromosomal-level genome assembly of the orchid tree Bauhinia variegata (Leguminosae; Cercidoideae) supports the allotetraploid origin hypothesis of Bauhinia.</title>
        <authorList>
            <person name="Zhong Y."/>
            <person name="Chen Y."/>
            <person name="Zheng D."/>
            <person name="Pang J."/>
            <person name="Liu Y."/>
            <person name="Luo S."/>
            <person name="Meng S."/>
            <person name="Qian L."/>
            <person name="Wei D."/>
            <person name="Dai S."/>
            <person name="Zhou R."/>
        </authorList>
    </citation>
    <scope>NUCLEOTIDE SEQUENCE [LARGE SCALE GENOMIC DNA]</scope>
    <source>
        <strain evidence="1">BV-YZ2020</strain>
    </source>
</reference>
<dbReference type="Proteomes" id="UP000828941">
    <property type="component" value="Chromosome 6"/>
</dbReference>
<evidence type="ECO:0000313" key="1">
    <source>
        <dbReference type="EMBL" id="KAI4335594.1"/>
    </source>
</evidence>
<comment type="caution">
    <text evidence="1">The sequence shown here is derived from an EMBL/GenBank/DDBJ whole genome shotgun (WGS) entry which is preliminary data.</text>
</comment>
<protein>
    <submittedName>
        <fullName evidence="1">Uncharacterized protein</fullName>
    </submittedName>
</protein>
<proteinExistence type="predicted"/>